<feature type="non-terminal residue" evidence="1">
    <location>
        <position position="64"/>
    </location>
</feature>
<gene>
    <name evidence="1" type="ORF">PILCRDRAFT_803900</name>
</gene>
<sequence>MTSRPLDDIVFDLSDIGHVHRRSIDIHGDSNQRDIGLYIRDRLYLISSRKRLAVEWPGEGRTND</sequence>
<reference evidence="2" key="2">
    <citation type="submission" date="2015-01" db="EMBL/GenBank/DDBJ databases">
        <title>Evolutionary Origins and Diversification of the Mycorrhizal Mutualists.</title>
        <authorList>
            <consortium name="DOE Joint Genome Institute"/>
            <consortium name="Mycorrhizal Genomics Consortium"/>
            <person name="Kohler A."/>
            <person name="Kuo A."/>
            <person name="Nagy L.G."/>
            <person name="Floudas D."/>
            <person name="Copeland A."/>
            <person name="Barry K.W."/>
            <person name="Cichocki N."/>
            <person name="Veneault-Fourrey C."/>
            <person name="LaButti K."/>
            <person name="Lindquist E.A."/>
            <person name="Lipzen A."/>
            <person name="Lundell T."/>
            <person name="Morin E."/>
            <person name="Murat C."/>
            <person name="Riley R."/>
            <person name="Ohm R."/>
            <person name="Sun H."/>
            <person name="Tunlid A."/>
            <person name="Henrissat B."/>
            <person name="Grigoriev I.V."/>
            <person name="Hibbett D.S."/>
            <person name="Martin F."/>
        </authorList>
    </citation>
    <scope>NUCLEOTIDE SEQUENCE [LARGE SCALE GENOMIC DNA]</scope>
    <source>
        <strain evidence="2">F 1598</strain>
    </source>
</reference>
<dbReference type="Proteomes" id="UP000054166">
    <property type="component" value="Unassembled WGS sequence"/>
</dbReference>
<dbReference type="AlphaFoldDB" id="A0A0C3EIC4"/>
<organism evidence="1 2">
    <name type="scientific">Piloderma croceum (strain F 1598)</name>
    <dbReference type="NCBI Taxonomy" id="765440"/>
    <lineage>
        <taxon>Eukaryota</taxon>
        <taxon>Fungi</taxon>
        <taxon>Dikarya</taxon>
        <taxon>Basidiomycota</taxon>
        <taxon>Agaricomycotina</taxon>
        <taxon>Agaricomycetes</taxon>
        <taxon>Agaricomycetidae</taxon>
        <taxon>Atheliales</taxon>
        <taxon>Atheliaceae</taxon>
        <taxon>Piloderma</taxon>
    </lineage>
</organism>
<protein>
    <submittedName>
        <fullName evidence="1">Uncharacterized protein</fullName>
    </submittedName>
</protein>
<dbReference type="HOGENOM" id="CLU_2873934_0_0_1"/>
<keyword evidence="2" id="KW-1185">Reference proteome</keyword>
<evidence type="ECO:0000313" key="1">
    <source>
        <dbReference type="EMBL" id="KIM72400.1"/>
    </source>
</evidence>
<name>A0A0C3EIC4_PILCF</name>
<dbReference type="InParanoid" id="A0A0C3EIC4"/>
<reference evidence="1 2" key="1">
    <citation type="submission" date="2014-04" db="EMBL/GenBank/DDBJ databases">
        <authorList>
            <consortium name="DOE Joint Genome Institute"/>
            <person name="Kuo A."/>
            <person name="Tarkka M."/>
            <person name="Buscot F."/>
            <person name="Kohler A."/>
            <person name="Nagy L.G."/>
            <person name="Floudas D."/>
            <person name="Copeland A."/>
            <person name="Barry K.W."/>
            <person name="Cichocki N."/>
            <person name="Veneault-Fourrey C."/>
            <person name="LaButti K."/>
            <person name="Lindquist E.A."/>
            <person name="Lipzen A."/>
            <person name="Lundell T."/>
            <person name="Morin E."/>
            <person name="Murat C."/>
            <person name="Sun H."/>
            <person name="Tunlid A."/>
            <person name="Henrissat B."/>
            <person name="Grigoriev I.V."/>
            <person name="Hibbett D.S."/>
            <person name="Martin F."/>
            <person name="Nordberg H.P."/>
            <person name="Cantor M.N."/>
            <person name="Hua S.X."/>
        </authorList>
    </citation>
    <scope>NUCLEOTIDE SEQUENCE [LARGE SCALE GENOMIC DNA]</scope>
    <source>
        <strain evidence="1 2">F 1598</strain>
    </source>
</reference>
<dbReference type="EMBL" id="KN833135">
    <property type="protein sequence ID" value="KIM72400.1"/>
    <property type="molecule type" value="Genomic_DNA"/>
</dbReference>
<accession>A0A0C3EIC4</accession>
<proteinExistence type="predicted"/>
<evidence type="ECO:0000313" key="2">
    <source>
        <dbReference type="Proteomes" id="UP000054166"/>
    </source>
</evidence>